<sequence>MSLSGKKFTDEEEMGLKSLEDEWLRHKDKFERNGKIRNYWRDKSLINIAKEAGMEHIYLVGYQEANDHVHGNSNLIKMFVRGKNSSGLLLKVGPTYDDPEIVILLGDSAQLFLNILIFANKTFNLGFDTILEDKKKIFQMPRKEK</sequence>
<comment type="caution">
    <text evidence="1">The sequence shown here is derived from an EMBL/GenBank/DDBJ whole genome shotgun (WGS) entry which is preliminary data.</text>
</comment>
<dbReference type="EMBL" id="MHTM01000017">
    <property type="protein sequence ID" value="OHA62349.1"/>
    <property type="molecule type" value="Genomic_DNA"/>
</dbReference>
<reference evidence="1 2" key="1">
    <citation type="journal article" date="2016" name="Nat. Commun.">
        <title>Thousands of microbial genomes shed light on interconnected biogeochemical processes in an aquifer system.</title>
        <authorList>
            <person name="Anantharaman K."/>
            <person name="Brown C.T."/>
            <person name="Hug L.A."/>
            <person name="Sharon I."/>
            <person name="Castelle C.J."/>
            <person name="Probst A.J."/>
            <person name="Thomas B.C."/>
            <person name="Singh A."/>
            <person name="Wilkins M.J."/>
            <person name="Karaoz U."/>
            <person name="Brodie E.L."/>
            <person name="Williams K.H."/>
            <person name="Hubbard S.S."/>
            <person name="Banfield J.F."/>
        </authorList>
    </citation>
    <scope>NUCLEOTIDE SEQUENCE [LARGE SCALE GENOMIC DNA]</scope>
</reference>
<proteinExistence type="predicted"/>
<name>A0A1G2QQF5_9BACT</name>
<dbReference type="InterPro" id="IPR043733">
    <property type="entry name" value="DUF5677"/>
</dbReference>
<organism evidence="1 2">
    <name type="scientific">Candidatus Vogelbacteria bacterium RIFOXYD2_FULL_44_9</name>
    <dbReference type="NCBI Taxonomy" id="1802441"/>
    <lineage>
        <taxon>Bacteria</taxon>
        <taxon>Candidatus Vogeliibacteriota</taxon>
    </lineage>
</organism>
<dbReference type="Proteomes" id="UP000177140">
    <property type="component" value="Unassembled WGS sequence"/>
</dbReference>
<dbReference type="AlphaFoldDB" id="A0A1G2QQF5"/>
<evidence type="ECO:0000313" key="1">
    <source>
        <dbReference type="EMBL" id="OHA62349.1"/>
    </source>
</evidence>
<evidence type="ECO:0000313" key="2">
    <source>
        <dbReference type="Proteomes" id="UP000177140"/>
    </source>
</evidence>
<dbReference type="Pfam" id="PF18928">
    <property type="entry name" value="DUF5677"/>
    <property type="match status" value="1"/>
</dbReference>
<protein>
    <submittedName>
        <fullName evidence="1">Uncharacterized protein</fullName>
    </submittedName>
</protein>
<accession>A0A1G2QQF5</accession>
<gene>
    <name evidence="1" type="ORF">A2556_00215</name>
</gene>